<comment type="caution">
    <text evidence="1">The sequence shown here is derived from an EMBL/GenBank/DDBJ whole genome shotgun (WGS) entry which is preliminary data.</text>
</comment>
<dbReference type="AlphaFoldDB" id="X1CMQ1"/>
<dbReference type="EMBL" id="BART01037655">
    <property type="protein sequence ID" value="GAH09721.1"/>
    <property type="molecule type" value="Genomic_DNA"/>
</dbReference>
<accession>X1CMQ1</accession>
<name>X1CMQ1_9ZZZZ</name>
<reference evidence="1" key="1">
    <citation type="journal article" date="2014" name="Front. Microbiol.">
        <title>High frequency of phylogenetically diverse reductive dehalogenase-homologous genes in deep subseafloor sedimentary metagenomes.</title>
        <authorList>
            <person name="Kawai M."/>
            <person name="Futagami T."/>
            <person name="Toyoda A."/>
            <person name="Takaki Y."/>
            <person name="Nishi S."/>
            <person name="Hori S."/>
            <person name="Arai W."/>
            <person name="Tsubouchi T."/>
            <person name="Morono Y."/>
            <person name="Uchiyama I."/>
            <person name="Ito T."/>
            <person name="Fujiyama A."/>
            <person name="Inagaki F."/>
            <person name="Takami H."/>
        </authorList>
    </citation>
    <scope>NUCLEOTIDE SEQUENCE</scope>
    <source>
        <strain evidence="1">Expedition CK06-06</strain>
    </source>
</reference>
<feature type="non-terminal residue" evidence="1">
    <location>
        <position position="132"/>
    </location>
</feature>
<organism evidence="1">
    <name type="scientific">marine sediment metagenome</name>
    <dbReference type="NCBI Taxonomy" id="412755"/>
    <lineage>
        <taxon>unclassified sequences</taxon>
        <taxon>metagenomes</taxon>
        <taxon>ecological metagenomes</taxon>
    </lineage>
</organism>
<evidence type="ECO:0000313" key="1">
    <source>
        <dbReference type="EMBL" id="GAH09721.1"/>
    </source>
</evidence>
<proteinExistence type="predicted"/>
<gene>
    <name evidence="1" type="ORF">S01H4_62885</name>
</gene>
<sequence>MIKMPWIIYAPKIIKSRYVHFSFQSQSCAIRDFLANDVVIYRNYSTSEVRELIEDSLQADRVSVADKDFWIKRLKEITQQRLKDGAYIQKKPPEMPSVKKLNLLKRKLENNPNDASLWFQYGNSLWTNKDVL</sequence>
<protein>
    <submittedName>
        <fullName evidence="1">Uncharacterized protein</fullName>
    </submittedName>
</protein>